<dbReference type="InterPro" id="IPR036397">
    <property type="entry name" value="RNaseH_sf"/>
</dbReference>
<dbReference type="OrthoDB" id="5077812at2759"/>
<organism evidence="2 3">
    <name type="scientific">Thalictrum thalictroides</name>
    <name type="common">Rue-anemone</name>
    <name type="synonym">Anemone thalictroides</name>
    <dbReference type="NCBI Taxonomy" id="46969"/>
    <lineage>
        <taxon>Eukaryota</taxon>
        <taxon>Viridiplantae</taxon>
        <taxon>Streptophyta</taxon>
        <taxon>Embryophyta</taxon>
        <taxon>Tracheophyta</taxon>
        <taxon>Spermatophyta</taxon>
        <taxon>Magnoliopsida</taxon>
        <taxon>Ranunculales</taxon>
        <taxon>Ranunculaceae</taxon>
        <taxon>Thalictroideae</taxon>
        <taxon>Thalictrum</taxon>
    </lineage>
</organism>
<dbReference type="CDD" id="cd09276">
    <property type="entry name" value="Rnase_HI_RT_non_LTR"/>
    <property type="match status" value="1"/>
</dbReference>
<dbReference type="AlphaFoldDB" id="A0A7J6UWH4"/>
<protein>
    <submittedName>
        <fullName evidence="2">Reverse transcriptase protein</fullName>
    </submittedName>
</protein>
<dbReference type="PROSITE" id="PS50879">
    <property type="entry name" value="RNASE_H_1"/>
    <property type="match status" value="1"/>
</dbReference>
<dbReference type="Pfam" id="PF00075">
    <property type="entry name" value="RNase_H"/>
    <property type="match status" value="1"/>
</dbReference>
<sequence length="298" mass="33615">MAFYGAEAWWPGDFTLRWKRKKLQIQKHRSGQHLKMLSKAITLGLRAILPVYRTVPIPALHREAGIPTAHTILKEIRLGRALRIQTLDFKHPLRRKAYSSATTRLTEITHLLPKSTDSDLACLDNITCRTPETIQPTLQDILLYTDGSSTAEGRAGGAYVLFQGGRKILAQKFCINRKVEPIDTEIIAIREGLRVSIEKAFIRFATNIIVYTDNMAAAKVVNGKDSPTSREDVLMIRKFQREWELRRRLPHLQAGRIAATWIPSHSGIRGNELADRLAKRGAQEALLNQSNEDISHAA</sequence>
<dbReference type="GO" id="GO:0004523">
    <property type="term" value="F:RNA-DNA hybrid ribonuclease activity"/>
    <property type="evidence" value="ECO:0007669"/>
    <property type="project" value="InterPro"/>
</dbReference>
<dbReference type="PANTHER" id="PTHR33481">
    <property type="entry name" value="REVERSE TRANSCRIPTASE"/>
    <property type="match status" value="1"/>
</dbReference>
<dbReference type="EMBL" id="JABWDY010042628">
    <property type="protein sequence ID" value="KAF5176532.1"/>
    <property type="molecule type" value="Genomic_DNA"/>
</dbReference>
<keyword evidence="2" id="KW-0695">RNA-directed DNA polymerase</keyword>
<accession>A0A7J6UWH4</accession>
<dbReference type="Gene3D" id="3.30.420.10">
    <property type="entry name" value="Ribonuclease H-like superfamily/Ribonuclease H"/>
    <property type="match status" value="1"/>
</dbReference>
<reference evidence="2 3" key="1">
    <citation type="submission" date="2020-06" db="EMBL/GenBank/DDBJ databases">
        <title>Transcriptomic and genomic resources for Thalictrum thalictroides and T. hernandezii: Facilitating candidate gene discovery in an emerging model plant lineage.</title>
        <authorList>
            <person name="Arias T."/>
            <person name="Riano-Pachon D.M."/>
            <person name="Di Stilio V.S."/>
        </authorList>
    </citation>
    <scope>NUCLEOTIDE SEQUENCE [LARGE SCALE GENOMIC DNA]</scope>
    <source>
        <strain evidence="3">cv. WT478/WT964</strain>
        <tissue evidence="2">Leaves</tissue>
    </source>
</reference>
<dbReference type="SUPFAM" id="SSF53098">
    <property type="entry name" value="Ribonuclease H-like"/>
    <property type="match status" value="1"/>
</dbReference>
<evidence type="ECO:0000313" key="2">
    <source>
        <dbReference type="EMBL" id="KAF5176532.1"/>
    </source>
</evidence>
<keyword evidence="2" id="KW-0548">Nucleotidyltransferase</keyword>
<dbReference type="GO" id="GO:0003964">
    <property type="term" value="F:RNA-directed DNA polymerase activity"/>
    <property type="evidence" value="ECO:0007669"/>
    <property type="project" value="UniProtKB-KW"/>
</dbReference>
<gene>
    <name evidence="2" type="ORF">FRX31_033881</name>
</gene>
<dbReference type="InterPro" id="IPR002156">
    <property type="entry name" value="RNaseH_domain"/>
</dbReference>
<keyword evidence="2" id="KW-0808">Transferase</keyword>
<proteinExistence type="predicted"/>
<dbReference type="PANTHER" id="PTHR33481:SF1">
    <property type="entry name" value="ENDONUCLEASE_EXONUCLEASE_PHOSPHATASE DOMAIN-CONTAINING PROTEIN-RELATED"/>
    <property type="match status" value="1"/>
</dbReference>
<dbReference type="GO" id="GO:0003676">
    <property type="term" value="F:nucleic acid binding"/>
    <property type="evidence" value="ECO:0007669"/>
    <property type="project" value="InterPro"/>
</dbReference>
<comment type="caution">
    <text evidence="2">The sequence shown here is derived from an EMBL/GenBank/DDBJ whole genome shotgun (WGS) entry which is preliminary data.</text>
</comment>
<evidence type="ECO:0000313" key="3">
    <source>
        <dbReference type="Proteomes" id="UP000554482"/>
    </source>
</evidence>
<name>A0A7J6UWH4_THATH</name>
<dbReference type="Proteomes" id="UP000554482">
    <property type="component" value="Unassembled WGS sequence"/>
</dbReference>
<evidence type="ECO:0000259" key="1">
    <source>
        <dbReference type="PROSITE" id="PS50879"/>
    </source>
</evidence>
<keyword evidence="3" id="KW-1185">Reference proteome</keyword>
<feature type="non-terminal residue" evidence="2">
    <location>
        <position position="298"/>
    </location>
</feature>
<feature type="domain" description="RNase H type-1" evidence="1">
    <location>
        <begin position="137"/>
        <end position="283"/>
    </location>
</feature>
<dbReference type="InterPro" id="IPR012337">
    <property type="entry name" value="RNaseH-like_sf"/>
</dbReference>